<feature type="chain" id="PRO_5002522398" evidence="1">
    <location>
        <begin position="19"/>
        <end position="352"/>
    </location>
</feature>
<dbReference type="EMBL" id="LN483124">
    <property type="protein sequence ID" value="CED82115.1"/>
    <property type="molecule type" value="Genomic_DNA"/>
</dbReference>
<dbReference type="InterPro" id="IPR013320">
    <property type="entry name" value="ConA-like_dom_sf"/>
</dbReference>
<dbReference type="Pfam" id="PF26113">
    <property type="entry name" value="GH16_XgeA"/>
    <property type="match status" value="1"/>
</dbReference>
<reference evidence="2" key="1">
    <citation type="submission" date="2014-08" db="EMBL/GenBank/DDBJ databases">
        <authorList>
            <person name="Sharma Rahul"/>
            <person name="Thines Marco"/>
        </authorList>
    </citation>
    <scope>NUCLEOTIDE SEQUENCE</scope>
</reference>
<dbReference type="Gene3D" id="2.60.120.200">
    <property type="match status" value="1"/>
</dbReference>
<dbReference type="GO" id="GO:0009251">
    <property type="term" value="P:glucan catabolic process"/>
    <property type="evidence" value="ECO:0007669"/>
    <property type="project" value="TreeGrafter"/>
</dbReference>
<proteinExistence type="predicted"/>
<protein>
    <submittedName>
        <fullName evidence="2">Concanavalin A-like lectin/glucanases superfamily</fullName>
    </submittedName>
</protein>
<organism evidence="2">
    <name type="scientific">Phaffia rhodozyma</name>
    <name type="common">Yeast</name>
    <name type="synonym">Xanthophyllomyces dendrorhous</name>
    <dbReference type="NCBI Taxonomy" id="264483"/>
    <lineage>
        <taxon>Eukaryota</taxon>
        <taxon>Fungi</taxon>
        <taxon>Dikarya</taxon>
        <taxon>Basidiomycota</taxon>
        <taxon>Agaricomycotina</taxon>
        <taxon>Tremellomycetes</taxon>
        <taxon>Cystofilobasidiales</taxon>
        <taxon>Mrakiaceae</taxon>
        <taxon>Phaffia</taxon>
    </lineage>
</organism>
<name>A0A0F7SNF3_PHARH</name>
<feature type="signal peptide" evidence="1">
    <location>
        <begin position="1"/>
        <end position="18"/>
    </location>
</feature>
<keyword evidence="1" id="KW-0732">Signal</keyword>
<dbReference type="PANTHER" id="PTHR10963:SF24">
    <property type="entry name" value="GLYCOSIDASE C21B10.07-RELATED"/>
    <property type="match status" value="1"/>
</dbReference>
<dbReference type="GO" id="GO:0030246">
    <property type="term" value="F:carbohydrate binding"/>
    <property type="evidence" value="ECO:0007669"/>
    <property type="project" value="UniProtKB-KW"/>
</dbReference>
<evidence type="ECO:0000313" key="2">
    <source>
        <dbReference type="EMBL" id="CED82115.1"/>
    </source>
</evidence>
<dbReference type="AlphaFoldDB" id="A0A0F7SNF3"/>
<keyword evidence="2" id="KW-0430">Lectin</keyword>
<evidence type="ECO:0000256" key="1">
    <source>
        <dbReference type="SAM" id="SignalP"/>
    </source>
</evidence>
<dbReference type="PANTHER" id="PTHR10963">
    <property type="entry name" value="GLYCOSYL HYDROLASE-RELATED"/>
    <property type="match status" value="1"/>
</dbReference>
<accession>A0A0F7SNF3</accession>
<dbReference type="InterPro" id="IPR050546">
    <property type="entry name" value="Glycosyl_Hydrlase_16"/>
</dbReference>
<dbReference type="SUPFAM" id="SSF49899">
    <property type="entry name" value="Concanavalin A-like lectins/glucanases"/>
    <property type="match status" value="1"/>
</dbReference>
<sequence length="352" mass="37291">MCSYRYAILVLLTSVVEASVYSISESHSGQGFFSGFAFNTNEINSVQYVNQSYTPLLASVNSASNAVIQVDSENITTPASRASTRLTSVNTYNVGTLWVFDAVRLPFGCSVAPGFGTVADDETNGEVSVLAGINRMSSNEMALHTKSGCSPKKVSVASSKSVINSKDCSTSVIGCSVDQNDTLSFGDGFNTNGGGAWVMALEDTGVSIWFYNRSSVPSSFGVNTSSIDTSALGTPTVSWSQDGCSPINSFISQQRTYIDISLCGDRAGNSTILGQTGCTVPQTPDTCYSSYILNSANYQDMFFEISYVNVFTLSANQTSAGVTGSSHGSRELSSNKGWYSLLGMGAALLWML</sequence>